<keyword evidence="2" id="KW-1185">Reference proteome</keyword>
<dbReference type="EMBL" id="LVVM01004072">
    <property type="protein sequence ID" value="OJA13649.1"/>
    <property type="molecule type" value="Genomic_DNA"/>
</dbReference>
<proteinExistence type="predicted"/>
<dbReference type="AlphaFoldDB" id="A0A1J8QJ78"/>
<protein>
    <submittedName>
        <fullName evidence="1">Uncharacterized protein</fullName>
    </submittedName>
</protein>
<evidence type="ECO:0000313" key="1">
    <source>
        <dbReference type="EMBL" id="OJA13649.1"/>
    </source>
</evidence>
<dbReference type="OrthoDB" id="2757214at2759"/>
<gene>
    <name evidence="1" type="ORF">AZE42_06896</name>
</gene>
<organism evidence="1 2">
    <name type="scientific">Rhizopogon vesiculosus</name>
    <dbReference type="NCBI Taxonomy" id="180088"/>
    <lineage>
        <taxon>Eukaryota</taxon>
        <taxon>Fungi</taxon>
        <taxon>Dikarya</taxon>
        <taxon>Basidiomycota</taxon>
        <taxon>Agaricomycotina</taxon>
        <taxon>Agaricomycetes</taxon>
        <taxon>Agaricomycetidae</taxon>
        <taxon>Boletales</taxon>
        <taxon>Suillineae</taxon>
        <taxon>Rhizopogonaceae</taxon>
        <taxon>Rhizopogon</taxon>
    </lineage>
</organism>
<dbReference type="STRING" id="180088.A0A1J8QJ78"/>
<comment type="caution">
    <text evidence="1">The sequence shown here is derived from an EMBL/GenBank/DDBJ whole genome shotgun (WGS) entry which is preliminary data.</text>
</comment>
<dbReference type="Proteomes" id="UP000183567">
    <property type="component" value="Unassembled WGS sequence"/>
</dbReference>
<reference evidence="1 2" key="1">
    <citation type="submission" date="2016-03" db="EMBL/GenBank/DDBJ databases">
        <title>Comparative genomics of the ectomycorrhizal sister species Rhizopogon vinicolor and Rhizopogon vesiculosus (Basidiomycota: Boletales) reveals a divergence of the mating type B locus.</title>
        <authorList>
            <person name="Mujic A.B."/>
            <person name="Kuo A."/>
            <person name="Tritt A."/>
            <person name="Lipzen A."/>
            <person name="Chen C."/>
            <person name="Johnson J."/>
            <person name="Sharma A."/>
            <person name="Barry K."/>
            <person name="Grigoriev I.V."/>
            <person name="Spatafora J.W."/>
        </authorList>
    </citation>
    <scope>NUCLEOTIDE SEQUENCE [LARGE SCALE GENOMIC DNA]</scope>
    <source>
        <strain evidence="1 2">AM-OR11-056</strain>
    </source>
</reference>
<sequence>MVAFRNLNWCLLPSLEVPRTPANTANVQLIPDIWSPTVKSTAFCKSMWTPRPSSIPGLGLSFLILHYAGAVLAQAGNTTCLSSQLDWYTSAVGETPCMTYQRLRQICNSDYVVGNFSATTPGDHCTDQVSDCCCNSVSYVLSMLCMNCQEDAVPGDVAGIDAPVGTYTAYLNNSGSICSPITNYSLPTTVQQAVCNLNIKIDNFIYNRSFWSDGSWY</sequence>
<evidence type="ECO:0000313" key="2">
    <source>
        <dbReference type="Proteomes" id="UP000183567"/>
    </source>
</evidence>
<accession>A0A1J8QJ78</accession>
<name>A0A1J8QJ78_9AGAM</name>